<gene>
    <name evidence="2" type="ORF">Daesc_009664</name>
</gene>
<dbReference type="Proteomes" id="UP001369815">
    <property type="component" value="Unassembled WGS sequence"/>
</dbReference>
<keyword evidence="3" id="KW-1185">Reference proteome</keyword>
<evidence type="ECO:0000259" key="1">
    <source>
        <dbReference type="Pfam" id="PF01636"/>
    </source>
</evidence>
<comment type="caution">
    <text evidence="2">The sequence shown here is derived from an EMBL/GenBank/DDBJ whole genome shotgun (WGS) entry which is preliminary data.</text>
</comment>
<dbReference type="Pfam" id="PF01636">
    <property type="entry name" value="APH"/>
    <property type="match status" value="1"/>
</dbReference>
<protein>
    <recommendedName>
        <fullName evidence="1">Aminoglycoside phosphotransferase domain-containing protein</fullName>
    </recommendedName>
</protein>
<evidence type="ECO:0000313" key="2">
    <source>
        <dbReference type="EMBL" id="KAK6949581.1"/>
    </source>
</evidence>
<reference evidence="2 3" key="1">
    <citation type="journal article" date="2024" name="Front Chem Biol">
        <title>Unveiling the potential of Daldinia eschscholtzii MFLUCC 19-0629 through bioactivity and bioinformatics studies for enhanced sustainable agriculture production.</title>
        <authorList>
            <person name="Brooks S."/>
            <person name="Weaver J.A."/>
            <person name="Klomchit A."/>
            <person name="Alharthi S.A."/>
            <person name="Onlamun T."/>
            <person name="Nurani R."/>
            <person name="Vong T.K."/>
            <person name="Alberti F."/>
            <person name="Greco C."/>
        </authorList>
    </citation>
    <scope>NUCLEOTIDE SEQUENCE [LARGE SCALE GENOMIC DNA]</scope>
    <source>
        <strain evidence="2">MFLUCC 19-0629</strain>
    </source>
</reference>
<dbReference type="SUPFAM" id="SSF56112">
    <property type="entry name" value="Protein kinase-like (PK-like)"/>
    <property type="match status" value="1"/>
</dbReference>
<organism evidence="2 3">
    <name type="scientific">Daldinia eschscholtzii</name>
    <dbReference type="NCBI Taxonomy" id="292717"/>
    <lineage>
        <taxon>Eukaryota</taxon>
        <taxon>Fungi</taxon>
        <taxon>Dikarya</taxon>
        <taxon>Ascomycota</taxon>
        <taxon>Pezizomycotina</taxon>
        <taxon>Sordariomycetes</taxon>
        <taxon>Xylariomycetidae</taxon>
        <taxon>Xylariales</taxon>
        <taxon>Hypoxylaceae</taxon>
        <taxon>Daldinia</taxon>
    </lineage>
</organism>
<feature type="domain" description="Aminoglycoside phosphotransferase" evidence="1">
    <location>
        <begin position="75"/>
        <end position="264"/>
    </location>
</feature>
<evidence type="ECO:0000313" key="3">
    <source>
        <dbReference type="Proteomes" id="UP001369815"/>
    </source>
</evidence>
<name>A0AAX6MBM1_9PEZI</name>
<dbReference type="PANTHER" id="PTHR21310:SF58">
    <property type="entry name" value="AMINOGLYCOSIDE PHOSPHOTRANSFERASE DOMAIN-CONTAINING PROTEIN"/>
    <property type="match status" value="1"/>
</dbReference>
<dbReference type="PANTHER" id="PTHR21310">
    <property type="entry name" value="AMINOGLYCOSIDE PHOSPHOTRANSFERASE-RELATED-RELATED"/>
    <property type="match status" value="1"/>
</dbReference>
<dbReference type="InterPro" id="IPR051678">
    <property type="entry name" value="AGP_Transferase"/>
</dbReference>
<dbReference type="InterPro" id="IPR011009">
    <property type="entry name" value="Kinase-like_dom_sf"/>
</dbReference>
<dbReference type="EMBL" id="JBANMG010000009">
    <property type="protein sequence ID" value="KAK6949581.1"/>
    <property type="molecule type" value="Genomic_DNA"/>
</dbReference>
<accession>A0AAX6MBM1</accession>
<dbReference type="Gene3D" id="3.90.1200.10">
    <property type="match status" value="1"/>
</dbReference>
<dbReference type="InterPro" id="IPR002575">
    <property type="entry name" value="Aminoglycoside_PTrfase"/>
</dbReference>
<sequence length="306" mass="35958">MFAAFLSSTHEDFLEAHEAITSNQHPPESNLWLIRSSAARAFSEGFFRVKILDRMRIYRRTNSFKVHRLPFGMYLKESSKEWHTSLSNEYETLNMLRRQTDIPVARPLDLVSDGKRSYLVTSRVPGKPIGLCIDFLNNEQLRIFAHDLWYCLQKLRTLQKDPILRSTISNTVGKACYDGRIVSAIVYDETRGDFVGPFSAEAEFNKILRSPHIPDIVHRDGHKIVFTHGDINLRNVLVDEKSGRLSGIVDWETAGWYPDYWEYTKAHFSTRLKWRWLKDVIEVVFKDFGDFSEDLEIERKLWWYCW</sequence>
<proteinExistence type="predicted"/>
<dbReference type="AlphaFoldDB" id="A0AAX6MBM1"/>